<reference evidence="8 9" key="1">
    <citation type="journal article" date="2014" name="Genome Biol. Evol.">
        <title>The secreted proteins of Achlya hypogyna and Thraustotheca clavata identify the ancestral oomycete secretome and reveal gene acquisitions by horizontal gene transfer.</title>
        <authorList>
            <person name="Misner I."/>
            <person name="Blouin N."/>
            <person name="Leonard G."/>
            <person name="Richards T.A."/>
            <person name="Lane C.E."/>
        </authorList>
    </citation>
    <scope>NUCLEOTIDE SEQUENCE [LARGE SCALE GENOMIC DNA]</scope>
    <source>
        <strain evidence="8 9">ATCC 34112</strain>
    </source>
</reference>
<evidence type="ECO:0000256" key="2">
    <source>
        <dbReference type="ARBA" id="ARBA00022490"/>
    </source>
</evidence>
<protein>
    <submittedName>
        <fullName evidence="8">Nuclease</fullName>
    </submittedName>
</protein>
<evidence type="ECO:0000256" key="4">
    <source>
        <dbReference type="ARBA" id="ARBA00022737"/>
    </source>
</evidence>
<dbReference type="OrthoDB" id="10023235at2759"/>
<dbReference type="AlphaFoldDB" id="A0A1W0A2V7"/>
<keyword evidence="4" id="KW-0677">Repeat</keyword>
<evidence type="ECO:0000259" key="6">
    <source>
        <dbReference type="PROSITE" id="PS50304"/>
    </source>
</evidence>
<dbReference type="GO" id="GO:0031332">
    <property type="term" value="C:RNAi effector complex"/>
    <property type="evidence" value="ECO:0007669"/>
    <property type="project" value="InterPro"/>
</dbReference>
<dbReference type="GO" id="GO:0003723">
    <property type="term" value="F:RNA binding"/>
    <property type="evidence" value="ECO:0007669"/>
    <property type="project" value="UniProtKB-UniRule"/>
</dbReference>
<comment type="subcellular location">
    <subcellularLocation>
        <location evidence="1 5">Cytoplasm</location>
    </subcellularLocation>
</comment>
<comment type="caution">
    <text evidence="8">The sequence shown here is derived from an EMBL/GenBank/DDBJ whole genome shotgun (WGS) entry which is preliminary data.</text>
</comment>
<keyword evidence="9" id="KW-1185">Reference proteome</keyword>
<dbReference type="GO" id="GO:0004518">
    <property type="term" value="F:nuclease activity"/>
    <property type="evidence" value="ECO:0007669"/>
    <property type="project" value="TreeGrafter"/>
</dbReference>
<dbReference type="InterPro" id="IPR016685">
    <property type="entry name" value="Silence_cplx_Nase-comp_TudorSN"/>
</dbReference>
<evidence type="ECO:0000256" key="5">
    <source>
        <dbReference type="PIRNR" id="PIRNR017179"/>
    </source>
</evidence>
<dbReference type="FunFam" id="2.30.30.140:FF:000018">
    <property type="entry name" value="Serine/threonine-protein kinase 31"/>
    <property type="match status" value="1"/>
</dbReference>
<dbReference type="SMART" id="SM00318">
    <property type="entry name" value="SNc"/>
    <property type="match status" value="5"/>
</dbReference>
<dbReference type="Proteomes" id="UP000243217">
    <property type="component" value="Unassembled WGS sequence"/>
</dbReference>
<dbReference type="SUPFAM" id="SSF50199">
    <property type="entry name" value="Staphylococcal nuclease"/>
    <property type="match status" value="5"/>
</dbReference>
<dbReference type="PIRSF" id="PIRSF017179">
    <property type="entry name" value="RISC-Tudor-SN"/>
    <property type="match status" value="1"/>
</dbReference>
<feature type="domain" description="TNase-like" evidence="7">
    <location>
        <begin position="2"/>
        <end position="142"/>
    </location>
</feature>
<dbReference type="PROSITE" id="PS50304">
    <property type="entry name" value="TUDOR"/>
    <property type="match status" value="1"/>
</dbReference>
<dbReference type="FunFam" id="2.40.50.90:FF:000010">
    <property type="entry name" value="Ribonuclease"/>
    <property type="match status" value="1"/>
</dbReference>
<dbReference type="InterPro" id="IPR035437">
    <property type="entry name" value="SNase_OB-fold_sf"/>
</dbReference>
<evidence type="ECO:0000256" key="3">
    <source>
        <dbReference type="ARBA" id="ARBA00022553"/>
    </source>
</evidence>
<dbReference type="GO" id="GO:0005829">
    <property type="term" value="C:cytosol"/>
    <property type="evidence" value="ECO:0007669"/>
    <property type="project" value="UniProtKB-UniRule"/>
</dbReference>
<feature type="domain" description="TNase-like" evidence="7">
    <location>
        <begin position="504"/>
        <end position="640"/>
    </location>
</feature>
<accession>A0A1W0A2V7</accession>
<evidence type="ECO:0000256" key="1">
    <source>
        <dbReference type="ARBA" id="ARBA00004496"/>
    </source>
</evidence>
<keyword evidence="3" id="KW-0597">Phosphoprotein</keyword>
<feature type="domain" description="TNase-like" evidence="7">
    <location>
        <begin position="318"/>
        <end position="475"/>
    </location>
</feature>
<evidence type="ECO:0000313" key="9">
    <source>
        <dbReference type="Proteomes" id="UP000243217"/>
    </source>
</evidence>
<dbReference type="FunFam" id="2.40.50.90:FF:000002">
    <property type="entry name" value="Staphylococcal nuclease domain-containing protein"/>
    <property type="match status" value="1"/>
</dbReference>
<dbReference type="SUPFAM" id="SSF63748">
    <property type="entry name" value="Tudor/PWWP/MBT"/>
    <property type="match status" value="1"/>
</dbReference>
<dbReference type="PANTHER" id="PTHR12302">
    <property type="entry name" value="EBNA2 BINDING PROTEIN P100"/>
    <property type="match status" value="1"/>
</dbReference>
<dbReference type="Gene3D" id="2.40.50.90">
    <property type="match status" value="5"/>
</dbReference>
<dbReference type="FunFam" id="2.40.50.90:FF:000018">
    <property type="entry name" value="Ribonuclease"/>
    <property type="match status" value="1"/>
</dbReference>
<dbReference type="EMBL" id="JNBS01000585">
    <property type="protein sequence ID" value="OQS04612.1"/>
    <property type="molecule type" value="Genomic_DNA"/>
</dbReference>
<feature type="domain" description="Tudor" evidence="6">
    <location>
        <begin position="708"/>
        <end position="768"/>
    </location>
</feature>
<evidence type="ECO:0000313" key="8">
    <source>
        <dbReference type="EMBL" id="OQS04612.1"/>
    </source>
</evidence>
<keyword evidence="2 5" id="KW-0963">Cytoplasm</keyword>
<dbReference type="STRING" id="74557.A0A1W0A2V7"/>
<dbReference type="GO" id="GO:0005634">
    <property type="term" value="C:nucleus"/>
    <property type="evidence" value="ECO:0007669"/>
    <property type="project" value="TreeGrafter"/>
</dbReference>
<proteinExistence type="predicted"/>
<dbReference type="InterPro" id="IPR016071">
    <property type="entry name" value="Staphylococal_nuclease_OB-fold"/>
</dbReference>
<dbReference type="GO" id="GO:0031047">
    <property type="term" value="P:regulatory ncRNA-mediated gene silencing"/>
    <property type="evidence" value="ECO:0007669"/>
    <property type="project" value="UniProtKB-UniRule"/>
</dbReference>
<dbReference type="SMART" id="SM00333">
    <property type="entry name" value="TUDOR"/>
    <property type="match status" value="1"/>
</dbReference>
<dbReference type="Pfam" id="PF00567">
    <property type="entry name" value="TUDOR"/>
    <property type="match status" value="1"/>
</dbReference>
<evidence type="ECO:0000259" key="7">
    <source>
        <dbReference type="PROSITE" id="PS50830"/>
    </source>
</evidence>
<dbReference type="Gene3D" id="2.30.30.140">
    <property type="match status" value="1"/>
</dbReference>
<dbReference type="Pfam" id="PF00565">
    <property type="entry name" value="SNase"/>
    <property type="match status" value="5"/>
</dbReference>
<dbReference type="GO" id="GO:0006402">
    <property type="term" value="P:mRNA catabolic process"/>
    <property type="evidence" value="ECO:0007669"/>
    <property type="project" value="UniProtKB-UniRule"/>
</dbReference>
<gene>
    <name evidence="8" type="ORF">THRCLA_03170</name>
</gene>
<feature type="domain" description="TNase-like" evidence="7">
    <location>
        <begin position="168"/>
        <end position="307"/>
    </location>
</feature>
<organism evidence="8 9">
    <name type="scientific">Thraustotheca clavata</name>
    <dbReference type="NCBI Taxonomy" id="74557"/>
    <lineage>
        <taxon>Eukaryota</taxon>
        <taxon>Sar</taxon>
        <taxon>Stramenopiles</taxon>
        <taxon>Oomycota</taxon>
        <taxon>Saprolegniomycetes</taxon>
        <taxon>Saprolegniales</taxon>
        <taxon>Achlyaceae</taxon>
        <taxon>Thraustotheca</taxon>
    </lineage>
</organism>
<dbReference type="InterPro" id="IPR002999">
    <property type="entry name" value="Tudor"/>
</dbReference>
<dbReference type="PROSITE" id="PS50830">
    <property type="entry name" value="TNASE_3"/>
    <property type="match status" value="4"/>
</dbReference>
<dbReference type="PANTHER" id="PTHR12302:SF2">
    <property type="entry name" value="STAPHYLOCOCCAL NUCLEASE DOMAIN-CONTAINING PROTEIN 1"/>
    <property type="match status" value="1"/>
</dbReference>
<name>A0A1W0A2V7_9STRA</name>
<sequence>MASGTATVKAVISGDTVVLMGASKTGPPPEIMLTLASLQAPKLARSSEQHDEPYAFTSREFLRNLLIGKQVRFKVEYKVAAINRDFASIYLDDENVCVLVAKEGMAKVKTLEQSRDGCSPDLEEMLRVQEIAVAEKKGIYSEDGTKAALHVSWSGLTGEELLGRFKGQQIPAIVEMVRDGAAMRVILLSTMQIVNFALSGVQCPRVNPPPGTEPQGPAPFSREAKLFTEVRLLHRKIKVKLEGTDKFGNLYGSVIHPSGHNISIELLKNGLGKMSDWSSEFLSVNTRTEMRNAEKSAKLLKTRVWHDYVPPVLQATDTSLQGLVVEVVSGDCIVVALKSKNYEEQRIYLSSIRAPRMGNARRNEPNAPYALDSKEAMRSKVIGKTVSIEIEYERNNPNLADNSVMTFASVFLESAVAKKKGGEPKPRVNIAESIVADGLAEVVRHKQGEEKSGHYDLLVAAEAQAKASKKGLHSTKPSPEPRITDLCFEANKAKQYLPFLQREKTLRAVVEHVYAGNRFKVYVPKENCTVNFIVAGIKCPQPAKPSKDAEPYGEDARRFARRSTMQRNVLIEVDDMDRMGNAFGPMYIGTKDFKNNFGCALLHEGYARVDDFSIERTSASSDLLQAEEVAKKARVHVWKNFAENEEETTTKVAVKRTSDEVLPVVRLSEITNATTFYIQNVSDRSVATIEEKMRDFTQQVGLDGKAFEIKKGVLCAALFDDGQGPVWNRARVEAKPTSGVQVKFIDYGNTEILPPTRLRPLDPSLVHHPAQAKECVLGFIKPFDTNAEFAGDAAHMLNDLAWGKNMTALVHGHDSNGRLSVSLLVNNKNVTESILEQGVARVDRKAIRYAEPYQKAIVDKLVTAQESARRRRLCMWQYGDVESDED</sequence>